<name>A0A7Y0APZ3_9FLAO</name>
<dbReference type="AlphaFoldDB" id="A0A7Y0APZ3"/>
<reference evidence="1 2" key="1">
    <citation type="submission" date="2020-04" db="EMBL/GenBank/DDBJ databases">
        <title>Chryseobacterium sp. RP-3-3 sp. nov., isolated from Jeju soil.</title>
        <authorList>
            <person name="Dahal R.H."/>
        </authorList>
    </citation>
    <scope>NUCLEOTIDE SEQUENCE [LARGE SCALE GENOMIC DNA]</scope>
    <source>
        <strain evidence="1 2">RP-3-3</strain>
    </source>
</reference>
<dbReference type="RefSeq" id="WP_169235771.1">
    <property type="nucleotide sequence ID" value="NZ_JABBGI010000021.1"/>
</dbReference>
<gene>
    <name evidence="1" type="ORF">HHL23_15870</name>
</gene>
<sequence length="219" mass="25599">MIDKFCFYIDDAFFEEPITIQIIKDFQILFEVSRQLGVKAIYNKSKFKNAIGNIQYDNALPKFKNKVKDFLKDFEGVDSITQSQAKVNITLAKVCNQRINHFSNAKSTWSLINKTLPPRKFNPHYPKHGRRRENGILIPAHSGESQLYCVDRNSQKLLDDAIFDLRKRSNFHINYDEVEKLFILFPNERTADNTFHAYHNNLDKSNNTIPTSIKKYFGK</sequence>
<dbReference type="Proteomes" id="UP000544054">
    <property type="component" value="Unassembled WGS sequence"/>
</dbReference>
<proteinExistence type="predicted"/>
<accession>A0A7Y0APZ3</accession>
<dbReference type="EMBL" id="JABBGI010000021">
    <property type="protein sequence ID" value="NML71269.1"/>
    <property type="molecule type" value="Genomic_DNA"/>
</dbReference>
<evidence type="ECO:0000313" key="2">
    <source>
        <dbReference type="Proteomes" id="UP000544054"/>
    </source>
</evidence>
<comment type="caution">
    <text evidence="1">The sequence shown here is derived from an EMBL/GenBank/DDBJ whole genome shotgun (WGS) entry which is preliminary data.</text>
</comment>
<keyword evidence="2" id="KW-1185">Reference proteome</keyword>
<organism evidence="1 2">
    <name type="scientific">Chryseobacterium antibioticum</name>
    <dbReference type="NCBI Taxonomy" id="2728847"/>
    <lineage>
        <taxon>Bacteria</taxon>
        <taxon>Pseudomonadati</taxon>
        <taxon>Bacteroidota</taxon>
        <taxon>Flavobacteriia</taxon>
        <taxon>Flavobacteriales</taxon>
        <taxon>Weeksellaceae</taxon>
        <taxon>Chryseobacterium group</taxon>
        <taxon>Chryseobacterium</taxon>
    </lineage>
</organism>
<evidence type="ECO:0000313" key="1">
    <source>
        <dbReference type="EMBL" id="NML71269.1"/>
    </source>
</evidence>
<protein>
    <submittedName>
        <fullName evidence="1">Uncharacterized protein</fullName>
    </submittedName>
</protein>